<feature type="domain" description="Major facilitator superfamily (MFS) profile" evidence="5">
    <location>
        <begin position="9"/>
        <end position="406"/>
    </location>
</feature>
<dbReference type="EMBL" id="VDUZ01000082">
    <property type="protein sequence ID" value="TXL69453.1"/>
    <property type="molecule type" value="Genomic_DNA"/>
</dbReference>
<evidence type="ECO:0000256" key="1">
    <source>
        <dbReference type="ARBA" id="ARBA00022692"/>
    </source>
</evidence>
<feature type="transmembrane region" description="Helical" evidence="4">
    <location>
        <begin position="77"/>
        <end position="100"/>
    </location>
</feature>
<dbReference type="InterPro" id="IPR020846">
    <property type="entry name" value="MFS_dom"/>
</dbReference>
<feature type="transmembrane region" description="Helical" evidence="4">
    <location>
        <begin position="46"/>
        <end position="70"/>
    </location>
</feature>
<name>A0A5C8P756_9HYPH</name>
<feature type="transmembrane region" description="Helical" evidence="4">
    <location>
        <begin position="378"/>
        <end position="399"/>
    </location>
</feature>
<dbReference type="PANTHER" id="PTHR11360">
    <property type="entry name" value="MONOCARBOXYLATE TRANSPORTER"/>
    <property type="match status" value="1"/>
</dbReference>
<dbReference type="Proteomes" id="UP000321638">
    <property type="component" value="Unassembled WGS sequence"/>
</dbReference>
<dbReference type="InterPro" id="IPR011701">
    <property type="entry name" value="MFS"/>
</dbReference>
<evidence type="ECO:0000313" key="6">
    <source>
        <dbReference type="EMBL" id="TXL69453.1"/>
    </source>
</evidence>
<feature type="transmembrane region" description="Helical" evidence="4">
    <location>
        <begin position="262"/>
        <end position="281"/>
    </location>
</feature>
<feature type="transmembrane region" description="Helical" evidence="4">
    <location>
        <begin position="350"/>
        <end position="372"/>
    </location>
</feature>
<feature type="transmembrane region" description="Helical" evidence="4">
    <location>
        <begin position="134"/>
        <end position="155"/>
    </location>
</feature>
<feature type="transmembrane region" description="Helical" evidence="4">
    <location>
        <begin position="313"/>
        <end position="329"/>
    </location>
</feature>
<feature type="transmembrane region" description="Helical" evidence="4">
    <location>
        <begin position="288"/>
        <end position="307"/>
    </location>
</feature>
<keyword evidence="3 4" id="KW-0472">Membrane</keyword>
<dbReference type="Pfam" id="PF07690">
    <property type="entry name" value="MFS_1"/>
    <property type="match status" value="1"/>
</dbReference>
<evidence type="ECO:0000259" key="5">
    <source>
        <dbReference type="PROSITE" id="PS50850"/>
    </source>
</evidence>
<dbReference type="PROSITE" id="PS50850">
    <property type="entry name" value="MFS"/>
    <property type="match status" value="1"/>
</dbReference>
<keyword evidence="7" id="KW-1185">Reference proteome</keyword>
<dbReference type="AlphaFoldDB" id="A0A5C8P756"/>
<sequence>MLHRAGWLPYGLVAMCFMLSFATRGISESFGVFVPALQAAFEVDRAVITSVYGLGMLAMGLGGPFAGLLLDRVGPRGLVLAGLACAGGSAVLASLAGAVWQLHATLGLLTGLAGAALGSVTFAGLLGRWFSARLGTALAVVWSASSVGVMLISPLAEMLIQARDWRFAYWCLGLAVLALVVPVVLMPWRRIAAGDPVIMAARGGADCTLGTGPTVAMALRDPPFWGLTLAFAMTSVSIFSLAPQANAYLIDQGLTGAGAARVWALTAMLTPVGMIGFNWLADRGGRMLGAIAAYTGTGLGILALWSVGGPDDTWLIGAFIVLFGSTMGSRGPMISTLATLRYRGAHAGQIYGLITCGMGAGGALGAWLGGLAHDLTGGYRGTFVLSLAALVLAAVPLVLEARARERM</sequence>
<evidence type="ECO:0000256" key="4">
    <source>
        <dbReference type="SAM" id="Phobius"/>
    </source>
</evidence>
<comment type="caution">
    <text evidence="6">The sequence shown here is derived from an EMBL/GenBank/DDBJ whole genome shotgun (WGS) entry which is preliminary data.</text>
</comment>
<evidence type="ECO:0000313" key="7">
    <source>
        <dbReference type="Proteomes" id="UP000321638"/>
    </source>
</evidence>
<organism evidence="6 7">
    <name type="scientific">Vineibacter terrae</name>
    <dbReference type="NCBI Taxonomy" id="2586908"/>
    <lineage>
        <taxon>Bacteria</taxon>
        <taxon>Pseudomonadati</taxon>
        <taxon>Pseudomonadota</taxon>
        <taxon>Alphaproteobacteria</taxon>
        <taxon>Hyphomicrobiales</taxon>
        <taxon>Vineibacter</taxon>
    </lineage>
</organism>
<dbReference type="InterPro" id="IPR050327">
    <property type="entry name" value="Proton-linked_MCT"/>
</dbReference>
<feature type="transmembrane region" description="Helical" evidence="4">
    <location>
        <begin position="7"/>
        <end position="26"/>
    </location>
</feature>
<keyword evidence="2 4" id="KW-1133">Transmembrane helix</keyword>
<feature type="transmembrane region" description="Helical" evidence="4">
    <location>
        <begin position="167"/>
        <end position="188"/>
    </location>
</feature>
<dbReference type="OrthoDB" id="7200137at2"/>
<dbReference type="PANTHER" id="PTHR11360:SF284">
    <property type="entry name" value="EG:103B4.3 PROTEIN-RELATED"/>
    <property type="match status" value="1"/>
</dbReference>
<feature type="transmembrane region" description="Helical" evidence="4">
    <location>
        <begin position="224"/>
        <end position="242"/>
    </location>
</feature>
<dbReference type="InterPro" id="IPR036259">
    <property type="entry name" value="MFS_trans_sf"/>
</dbReference>
<gene>
    <name evidence="6" type="ORF">FHP25_38880</name>
</gene>
<accession>A0A5C8P756</accession>
<protein>
    <submittedName>
        <fullName evidence="6">MFS transporter</fullName>
    </submittedName>
</protein>
<dbReference type="Gene3D" id="1.20.1250.20">
    <property type="entry name" value="MFS general substrate transporter like domains"/>
    <property type="match status" value="2"/>
</dbReference>
<feature type="transmembrane region" description="Helical" evidence="4">
    <location>
        <begin position="106"/>
        <end position="127"/>
    </location>
</feature>
<reference evidence="6 7" key="1">
    <citation type="submission" date="2019-06" db="EMBL/GenBank/DDBJ databases">
        <title>New taxonomy in bacterial strain CC-CFT640, isolated from vineyard.</title>
        <authorList>
            <person name="Lin S.-Y."/>
            <person name="Tsai C.-F."/>
            <person name="Young C.-C."/>
        </authorList>
    </citation>
    <scope>NUCLEOTIDE SEQUENCE [LARGE SCALE GENOMIC DNA]</scope>
    <source>
        <strain evidence="6 7">CC-CFT640</strain>
    </source>
</reference>
<dbReference type="GO" id="GO:0022857">
    <property type="term" value="F:transmembrane transporter activity"/>
    <property type="evidence" value="ECO:0007669"/>
    <property type="project" value="InterPro"/>
</dbReference>
<dbReference type="RefSeq" id="WP_147852404.1">
    <property type="nucleotide sequence ID" value="NZ_VDUZ01000082.1"/>
</dbReference>
<evidence type="ECO:0000256" key="2">
    <source>
        <dbReference type="ARBA" id="ARBA00022989"/>
    </source>
</evidence>
<keyword evidence="1 4" id="KW-0812">Transmembrane</keyword>
<evidence type="ECO:0000256" key="3">
    <source>
        <dbReference type="ARBA" id="ARBA00023136"/>
    </source>
</evidence>
<dbReference type="SUPFAM" id="SSF103473">
    <property type="entry name" value="MFS general substrate transporter"/>
    <property type="match status" value="1"/>
</dbReference>
<proteinExistence type="predicted"/>